<dbReference type="PROSITE" id="PS50139">
    <property type="entry name" value="Z_BINDING"/>
    <property type="match status" value="1"/>
</dbReference>
<gene>
    <name evidence="15" type="primary">34L</name>
</gene>
<evidence type="ECO:0000256" key="2">
    <source>
        <dbReference type="ARBA" id="ARBA00022581"/>
    </source>
</evidence>
<dbReference type="GO" id="GO:0039557">
    <property type="term" value="P:symbiont-mediated suppression of host cytoplasmic pattern recognition receptor signaling pathway via inhibition of IRF7 activity"/>
    <property type="evidence" value="ECO:0007669"/>
    <property type="project" value="UniProtKB-KW"/>
</dbReference>
<keyword evidence="6 12" id="KW-0694">RNA-binding</keyword>
<evidence type="ECO:0000256" key="3">
    <source>
        <dbReference type="ARBA" id="ARBA00022632"/>
    </source>
</evidence>
<sequence>MDLLSCTVNDAEIFSLVKKEVLSLNTNDYTTAISLSNKLKIDKKKINQQLYKLKKEDTVKMVPSNPPKWFKNYNGEHDSKLEQKHHIPNHIFSDTVPYKKIINWKDKNPCIVLNEYCQFTCRDWSIDITTSGKSHCPMFTATVIISGIKFKPAIGNTKREAKYNASKITMDEILDSVIIKF</sequence>
<dbReference type="Gene3D" id="3.30.160.20">
    <property type="match status" value="1"/>
</dbReference>
<evidence type="ECO:0000256" key="9">
    <source>
        <dbReference type="ARBA" id="ARBA00023258"/>
    </source>
</evidence>
<evidence type="ECO:0000313" key="15">
    <source>
        <dbReference type="EMBL" id="ABQ43508.1"/>
    </source>
</evidence>
<keyword evidence="10" id="KW-0899">Viral immunoevasion</keyword>
<feature type="domain" description="DRBM" evidence="13">
    <location>
        <begin position="108"/>
        <end position="175"/>
    </location>
</feature>
<proteinExistence type="predicted"/>
<dbReference type="InterPro" id="IPR009179">
    <property type="entry name" value="E3L"/>
</dbReference>
<accession>A7XCF0</accession>
<dbReference type="GO" id="GO:0030291">
    <property type="term" value="F:protein serine/threonine kinase inhibitor activity"/>
    <property type="evidence" value="ECO:0007669"/>
    <property type="project" value="UniProtKB-KW"/>
</dbReference>
<dbReference type="EMBL" id="EF420157">
    <property type="protein sequence ID" value="ABQ43663.1"/>
    <property type="molecule type" value="Genomic_DNA"/>
</dbReference>
<dbReference type="Proteomes" id="UP000099606">
    <property type="component" value="Segment"/>
</dbReference>
<keyword evidence="11" id="KW-1119">Modulation of host cell apoptosis by virus</keyword>
<dbReference type="SMART" id="SM00358">
    <property type="entry name" value="DSRM"/>
    <property type="match status" value="1"/>
</dbReference>
<dbReference type="EMBL" id="EF420156">
    <property type="protein sequence ID" value="ABQ43508.1"/>
    <property type="molecule type" value="Genomic_DNA"/>
</dbReference>
<keyword evidence="8" id="KW-1102">Inhibition of host PKR by virus</keyword>
<reference evidence="17 18" key="1">
    <citation type="journal article" date="2007" name="Virus Res.">
        <title>Comparative genetic analysis of genomic DNA sequences of two human isolates of Tanapox virus.</title>
        <authorList>
            <person name="Nazarian S.H."/>
            <person name="Barrett J.W."/>
            <person name="Frace A.M."/>
            <person name="Olsen-Rasmussen M."/>
            <person name="Khristova M."/>
            <person name="Shaban M."/>
            <person name="Neering S."/>
            <person name="Li Y."/>
            <person name="Damon I.K."/>
            <person name="Esposito J.J."/>
            <person name="Essani K."/>
            <person name="McFadden G."/>
        </authorList>
    </citation>
    <scope>NUCLEOTIDE SEQUENCE [LARGE SCALE GENOMIC DNA]</scope>
    <source>
        <strain evidence="15">TPV-Kenya</strain>
        <strain evidence="16">TPV-RoC</strain>
    </source>
</reference>
<dbReference type="GO" id="GO:0039580">
    <property type="term" value="P:symbiont-mediated suppression of host PKR/eIFalpha signaling"/>
    <property type="evidence" value="ECO:0007669"/>
    <property type="project" value="UniProtKB-KW"/>
</dbReference>
<dbReference type="SUPFAM" id="SSF46785">
    <property type="entry name" value="Winged helix' DNA-binding domain"/>
    <property type="match status" value="1"/>
</dbReference>
<keyword evidence="7" id="KW-1092">Inhibition of host IRF3 by virus</keyword>
<dbReference type="SUPFAM" id="SSF54768">
    <property type="entry name" value="dsRNA-binding domain-like"/>
    <property type="match status" value="1"/>
</dbReference>
<keyword evidence="5" id="KW-1114">Inhibition of host interferon signaling pathway by virus</keyword>
<dbReference type="PROSITE" id="PS50137">
    <property type="entry name" value="DS_RBD"/>
    <property type="match status" value="1"/>
</dbReference>
<keyword evidence="1" id="KW-1113">Inhibition of host RLR pathway by virus</keyword>
<dbReference type="InterPro" id="IPR036390">
    <property type="entry name" value="WH_DNA-bd_sf"/>
</dbReference>
<keyword evidence="9" id="KW-0922">Interferon antiviral system evasion</keyword>
<keyword evidence="2" id="KW-0945">Host-virus interaction</keyword>
<evidence type="ECO:0000256" key="4">
    <source>
        <dbReference type="ARBA" id="ARBA00022811"/>
    </source>
</evidence>
<dbReference type="InterPro" id="IPR042371">
    <property type="entry name" value="Z_dom"/>
</dbReference>
<evidence type="ECO:0000256" key="11">
    <source>
        <dbReference type="ARBA" id="ARBA00023323"/>
    </source>
</evidence>
<dbReference type="CDD" id="cd19875">
    <property type="entry name" value="DSRM_EIF2AK2-like"/>
    <property type="match status" value="1"/>
</dbReference>
<dbReference type="Proteomes" id="UP000130031">
    <property type="component" value="Segment"/>
</dbReference>
<evidence type="ECO:0000256" key="6">
    <source>
        <dbReference type="ARBA" id="ARBA00022884"/>
    </source>
</evidence>
<organism evidence="15 18">
    <name type="scientific">Tanapox virus</name>
    <dbReference type="NCBI Taxonomy" id="99000"/>
    <lineage>
        <taxon>Viruses</taxon>
        <taxon>Varidnaviria</taxon>
        <taxon>Bamfordvirae</taxon>
        <taxon>Nucleocytoviricota</taxon>
        <taxon>Pokkesviricetes</taxon>
        <taxon>Chitovirales</taxon>
        <taxon>Poxviridae</taxon>
        <taxon>Chordopoxvirinae</taxon>
        <taxon>Yatapoxvirus</taxon>
        <taxon>Yatapoxvirus tanapox</taxon>
    </lineage>
</organism>
<protein>
    <submittedName>
        <fullName evidence="15">DsRNA-binding</fullName>
    </submittedName>
</protein>
<feature type="domain" description="Z-binding" evidence="14">
    <location>
        <begin position="7"/>
        <end position="73"/>
    </location>
</feature>
<evidence type="ECO:0000259" key="13">
    <source>
        <dbReference type="PROSITE" id="PS50137"/>
    </source>
</evidence>
<dbReference type="InterPro" id="IPR036388">
    <property type="entry name" value="WH-like_DNA-bd_sf"/>
</dbReference>
<evidence type="ECO:0000256" key="1">
    <source>
        <dbReference type="ARBA" id="ARBA00022482"/>
    </source>
</evidence>
<dbReference type="GO" id="GO:0003723">
    <property type="term" value="F:RNA binding"/>
    <property type="evidence" value="ECO:0007669"/>
    <property type="project" value="UniProtKB-UniRule"/>
</dbReference>
<dbReference type="InterPro" id="IPR014720">
    <property type="entry name" value="dsRBD_dom"/>
</dbReference>
<evidence type="ECO:0000313" key="17">
    <source>
        <dbReference type="Proteomes" id="UP000099606"/>
    </source>
</evidence>
<evidence type="ECO:0000256" key="10">
    <source>
        <dbReference type="ARBA" id="ARBA00023280"/>
    </source>
</evidence>
<keyword evidence="3" id="KW-1090">Inhibition of host innate immune response by virus</keyword>
<evidence type="ECO:0000313" key="16">
    <source>
        <dbReference type="EMBL" id="ABQ43663.1"/>
    </source>
</evidence>
<dbReference type="GO" id="GO:0003726">
    <property type="term" value="F:double-stranded RNA adenosine deaminase activity"/>
    <property type="evidence" value="ECO:0007669"/>
    <property type="project" value="InterPro"/>
</dbReference>
<dbReference type="Pfam" id="PF02295">
    <property type="entry name" value="z-alpha"/>
    <property type="match status" value="1"/>
</dbReference>
<evidence type="ECO:0000256" key="7">
    <source>
        <dbReference type="ARBA" id="ARBA00022931"/>
    </source>
</evidence>
<dbReference type="GO" id="GO:0039502">
    <property type="term" value="P:symbiont-mediated suppression of host type I interferon-mediated signaling pathway"/>
    <property type="evidence" value="ECO:0007669"/>
    <property type="project" value="UniProtKB-KW"/>
</dbReference>
<dbReference type="GO" id="GO:0039548">
    <property type="term" value="P:symbiont-mediated suppression of host cytoplasmic pattern recognition receptor signaling pathway via inhibition of IRF3 activity"/>
    <property type="evidence" value="ECO:0007669"/>
    <property type="project" value="UniProtKB-KW"/>
</dbReference>
<evidence type="ECO:0000259" key="14">
    <source>
        <dbReference type="PROSITE" id="PS50139"/>
    </source>
</evidence>
<evidence type="ECO:0000313" key="18">
    <source>
        <dbReference type="Proteomes" id="UP000130031"/>
    </source>
</evidence>
<dbReference type="Pfam" id="PF00035">
    <property type="entry name" value="dsrm"/>
    <property type="match status" value="1"/>
</dbReference>
<dbReference type="PIRSF" id="PIRSF004008">
    <property type="entry name" value="VAC_E3L"/>
    <property type="match status" value="1"/>
</dbReference>
<keyword evidence="4" id="KW-1093">Inhibition of host IRF7 by virus</keyword>
<name>A7XCF0_9POXV</name>
<dbReference type="Gene3D" id="1.10.10.10">
    <property type="entry name" value="Winged helix-like DNA-binding domain superfamily/Winged helix DNA-binding domain"/>
    <property type="match status" value="1"/>
</dbReference>
<evidence type="ECO:0000256" key="12">
    <source>
        <dbReference type="PROSITE-ProRule" id="PRU00266"/>
    </source>
</evidence>
<dbReference type="GO" id="GO:0052150">
    <property type="term" value="P:symbiont-mediated perturbation of host apoptosis"/>
    <property type="evidence" value="ECO:0007669"/>
    <property type="project" value="UniProtKB-KW"/>
</dbReference>
<evidence type="ECO:0000256" key="5">
    <source>
        <dbReference type="ARBA" id="ARBA00022830"/>
    </source>
</evidence>
<evidence type="ECO:0000256" key="8">
    <source>
        <dbReference type="ARBA" id="ARBA00023041"/>
    </source>
</evidence>